<sequence length="302" mass="34601">MIDKIYYEPNPRIQLAKLLNRDWHLIKVGNLSLHLPLNYKSKEISSQLEFQKKELIHIANALEGLNNGQLVNQRIVFCPPDFYNERFQEKAAREKFDPKPWIDWSEGDVETVNSSGDIFFINTGANFLSNGDRLRFFAHELTHSIISQKTKIFSEFLADAEGIAEADARLGLSLQTRSDMIFSSKFITDLNIVDLVPANNINRQKYDHPKFIAKTVSLNPGYVNCFLWFAGQAFEIAQSDSGNIVTTYITGRNKLLEIAANSKSIEEYIFNLKQIGFDYKSESKKIDLILKTQKRLKAELII</sequence>
<comment type="caution">
    <text evidence="1">The sequence shown here is derived from an EMBL/GenBank/DDBJ whole genome shotgun (WGS) entry which is preliminary data.</text>
</comment>
<gene>
    <name evidence="1" type="ORF">UR52_C0008G0016</name>
</gene>
<protein>
    <submittedName>
        <fullName evidence="1">Uncharacterized protein</fullName>
    </submittedName>
</protein>
<dbReference type="AlphaFoldDB" id="A0A0G0B6G9"/>
<accession>A0A0G0B6G9</accession>
<dbReference type="Proteomes" id="UP000034176">
    <property type="component" value="Unassembled WGS sequence"/>
</dbReference>
<proteinExistence type="predicted"/>
<dbReference type="STRING" id="1618434.UR52_C0008G0016"/>
<reference evidence="1 2" key="1">
    <citation type="journal article" date="2015" name="Nature">
        <title>rRNA introns, odd ribosomes, and small enigmatic genomes across a large radiation of phyla.</title>
        <authorList>
            <person name="Brown C.T."/>
            <person name="Hug L.A."/>
            <person name="Thomas B.C."/>
            <person name="Sharon I."/>
            <person name="Castelle C.J."/>
            <person name="Singh A."/>
            <person name="Wilkins M.J."/>
            <person name="Williams K.H."/>
            <person name="Banfield J.F."/>
        </authorList>
    </citation>
    <scope>NUCLEOTIDE SEQUENCE [LARGE SCALE GENOMIC DNA]</scope>
</reference>
<dbReference type="EMBL" id="LBPN01000008">
    <property type="protein sequence ID" value="KKP59306.1"/>
    <property type="molecule type" value="Genomic_DNA"/>
</dbReference>
<evidence type="ECO:0000313" key="1">
    <source>
        <dbReference type="EMBL" id="KKP59306.1"/>
    </source>
</evidence>
<name>A0A0G0B6G9_9BACT</name>
<evidence type="ECO:0000313" key="2">
    <source>
        <dbReference type="Proteomes" id="UP000034176"/>
    </source>
</evidence>
<organism evidence="1 2">
    <name type="scientific">Candidatus Gottesmanbacteria bacterium GW2011_GWA1_34_13</name>
    <dbReference type="NCBI Taxonomy" id="1618434"/>
    <lineage>
        <taxon>Bacteria</taxon>
        <taxon>Candidatus Gottesmaniibacteriota</taxon>
    </lineage>
</organism>